<dbReference type="Pfam" id="PF04081">
    <property type="entry name" value="DNA_pol_delta_4"/>
    <property type="match status" value="1"/>
</dbReference>
<sequence length="241" mass="26456">MPPKGSSLTQTTLSFGSSKPSAVAAKTKKAAGTTRSAGKKANTVTTIDISSSEDEEEQRNLDDIQEPQPPSDSETEDGIEQHSDEKRPDGSRVLQPTSTKAEKSTTAVSKAKPKTATHETVKAAESAVKSKVSAEKAEVESRPHLNVKDPAYSRLFAEARQKNGYLPTVHPKEGENRIHEILRVFDLSYEYGPTAGMTRLERWQRAKALKLNPPQEIYDILTTQEGIIRPDYRDNVLAGEV</sequence>
<dbReference type="FunCoup" id="D6RNN8">
    <property type="interactions" value="79"/>
</dbReference>
<feature type="compositionally biased region" description="Basic and acidic residues" evidence="1">
    <location>
        <begin position="79"/>
        <end position="90"/>
    </location>
</feature>
<keyword evidence="3" id="KW-1185">Reference proteome</keyword>
<dbReference type="OMA" id="MARAVHK"/>
<dbReference type="InParanoid" id="D6RNN8"/>
<dbReference type="VEuPathDB" id="FungiDB:CC1G_14810"/>
<dbReference type="RefSeq" id="XP_002910831.1">
    <property type="nucleotide sequence ID" value="XM_002910785.1"/>
</dbReference>
<dbReference type="PANTHER" id="PTHR14303:SF0">
    <property type="entry name" value="DNA POLYMERASE DELTA SUBUNIT 4"/>
    <property type="match status" value="1"/>
</dbReference>
<gene>
    <name evidence="2" type="ORF">CC1G_14810</name>
</gene>
<dbReference type="PANTHER" id="PTHR14303">
    <property type="entry name" value="DNA POLYMERASE DELTA SUBUNIT 4"/>
    <property type="match status" value="1"/>
</dbReference>
<proteinExistence type="predicted"/>
<organism evidence="2 3">
    <name type="scientific">Coprinopsis cinerea (strain Okayama-7 / 130 / ATCC MYA-4618 / FGSC 9003)</name>
    <name type="common">Inky cap fungus</name>
    <name type="synonym">Hormographiella aspergillata</name>
    <dbReference type="NCBI Taxonomy" id="240176"/>
    <lineage>
        <taxon>Eukaryota</taxon>
        <taxon>Fungi</taxon>
        <taxon>Dikarya</taxon>
        <taxon>Basidiomycota</taxon>
        <taxon>Agaricomycotina</taxon>
        <taxon>Agaricomycetes</taxon>
        <taxon>Agaricomycetidae</taxon>
        <taxon>Agaricales</taxon>
        <taxon>Agaricineae</taxon>
        <taxon>Psathyrellaceae</taxon>
        <taxon>Coprinopsis</taxon>
    </lineage>
</organism>
<dbReference type="AlphaFoldDB" id="D6RNN8"/>
<evidence type="ECO:0000313" key="2">
    <source>
        <dbReference type="EMBL" id="EFI27337.1"/>
    </source>
</evidence>
<dbReference type="GeneID" id="9380274"/>
<dbReference type="STRING" id="240176.D6RNN8"/>
<dbReference type="OrthoDB" id="337486at2759"/>
<dbReference type="GO" id="GO:0006261">
    <property type="term" value="P:DNA-templated DNA replication"/>
    <property type="evidence" value="ECO:0007669"/>
    <property type="project" value="TreeGrafter"/>
</dbReference>
<dbReference type="GO" id="GO:0003887">
    <property type="term" value="F:DNA-directed DNA polymerase activity"/>
    <property type="evidence" value="ECO:0007669"/>
    <property type="project" value="TreeGrafter"/>
</dbReference>
<accession>D6RNN8</accession>
<evidence type="ECO:0000313" key="3">
    <source>
        <dbReference type="Proteomes" id="UP000001861"/>
    </source>
</evidence>
<feature type="compositionally biased region" description="Low complexity" evidence="1">
    <location>
        <begin position="17"/>
        <end position="41"/>
    </location>
</feature>
<dbReference type="eggNOG" id="ENOG502SC9I">
    <property type="taxonomic scope" value="Eukaryota"/>
</dbReference>
<comment type="caution">
    <text evidence="2">The sequence shown here is derived from an EMBL/GenBank/DDBJ whole genome shotgun (WGS) entry which is preliminary data.</text>
</comment>
<dbReference type="InterPro" id="IPR007218">
    <property type="entry name" value="DNA_pol_delta_4"/>
</dbReference>
<protein>
    <recommendedName>
        <fullName evidence="4">DNA polymerase delta subunit 4</fullName>
    </recommendedName>
</protein>
<reference evidence="2 3" key="1">
    <citation type="journal article" date="2010" name="Proc. Natl. Acad. Sci. U.S.A.">
        <title>Insights into evolution of multicellular fungi from the assembled chromosomes of the mushroom Coprinopsis cinerea (Coprinus cinereus).</title>
        <authorList>
            <person name="Stajich J.E."/>
            <person name="Wilke S.K."/>
            <person name="Ahren D."/>
            <person name="Au C.H."/>
            <person name="Birren B.W."/>
            <person name="Borodovsky M."/>
            <person name="Burns C."/>
            <person name="Canback B."/>
            <person name="Casselton L.A."/>
            <person name="Cheng C.K."/>
            <person name="Deng J."/>
            <person name="Dietrich F.S."/>
            <person name="Fargo D.C."/>
            <person name="Farman M.L."/>
            <person name="Gathman A.C."/>
            <person name="Goldberg J."/>
            <person name="Guigo R."/>
            <person name="Hoegger P.J."/>
            <person name="Hooker J.B."/>
            <person name="Huggins A."/>
            <person name="James T.Y."/>
            <person name="Kamada T."/>
            <person name="Kilaru S."/>
            <person name="Kodira C."/>
            <person name="Kues U."/>
            <person name="Kupfer D."/>
            <person name="Kwan H.S."/>
            <person name="Lomsadze A."/>
            <person name="Li W."/>
            <person name="Lilly W.W."/>
            <person name="Ma L.J."/>
            <person name="Mackey A.J."/>
            <person name="Manning G."/>
            <person name="Martin F."/>
            <person name="Muraguchi H."/>
            <person name="Natvig D.O."/>
            <person name="Palmerini H."/>
            <person name="Ramesh M.A."/>
            <person name="Rehmeyer C.J."/>
            <person name="Roe B.A."/>
            <person name="Shenoy N."/>
            <person name="Stanke M."/>
            <person name="Ter-Hovhannisyan V."/>
            <person name="Tunlid A."/>
            <person name="Velagapudi R."/>
            <person name="Vision T.J."/>
            <person name="Zeng Q."/>
            <person name="Zolan M.E."/>
            <person name="Pukkila P.J."/>
        </authorList>
    </citation>
    <scope>NUCLEOTIDE SEQUENCE [LARGE SCALE GENOMIC DNA]</scope>
    <source>
        <strain evidence="3">Okayama-7 / 130 / ATCC MYA-4618 / FGSC 9003</strain>
    </source>
</reference>
<feature type="compositionally biased region" description="Polar residues" evidence="1">
    <location>
        <begin position="94"/>
        <end position="108"/>
    </location>
</feature>
<dbReference type="GO" id="GO:0000731">
    <property type="term" value="P:DNA synthesis involved in DNA repair"/>
    <property type="evidence" value="ECO:0007669"/>
    <property type="project" value="InterPro"/>
</dbReference>
<dbReference type="GO" id="GO:0043625">
    <property type="term" value="C:delta DNA polymerase complex"/>
    <property type="evidence" value="ECO:0007669"/>
    <property type="project" value="TreeGrafter"/>
</dbReference>
<feature type="region of interest" description="Disordered" evidence="1">
    <location>
        <begin position="1"/>
        <end position="128"/>
    </location>
</feature>
<dbReference type="Proteomes" id="UP000001861">
    <property type="component" value="Unassembled WGS sequence"/>
</dbReference>
<evidence type="ECO:0008006" key="4">
    <source>
        <dbReference type="Google" id="ProtNLM"/>
    </source>
</evidence>
<feature type="compositionally biased region" description="Polar residues" evidence="1">
    <location>
        <begin position="1"/>
        <end position="16"/>
    </location>
</feature>
<dbReference type="EMBL" id="AACS02000007">
    <property type="protein sequence ID" value="EFI27337.1"/>
    <property type="molecule type" value="Genomic_DNA"/>
</dbReference>
<dbReference type="KEGG" id="cci:CC1G_14810"/>
<evidence type="ECO:0000256" key="1">
    <source>
        <dbReference type="SAM" id="MobiDB-lite"/>
    </source>
</evidence>
<dbReference type="HOGENOM" id="CLU_077732_1_0_1"/>
<name>D6RNN8_COPC7</name>